<evidence type="ECO:0000256" key="4">
    <source>
        <dbReference type="ARBA" id="ARBA00022553"/>
    </source>
</evidence>
<dbReference type="SMART" id="SM00387">
    <property type="entry name" value="HATPase_c"/>
    <property type="match status" value="1"/>
</dbReference>
<dbReference type="InterPro" id="IPR050351">
    <property type="entry name" value="BphY/WalK/GraS-like"/>
</dbReference>
<proteinExistence type="predicted"/>
<dbReference type="Proteomes" id="UP000239872">
    <property type="component" value="Unassembled WGS sequence"/>
</dbReference>
<keyword evidence="7" id="KW-0472">Membrane</keyword>
<dbReference type="InterPro" id="IPR004358">
    <property type="entry name" value="Sig_transdc_His_kin-like_C"/>
</dbReference>
<dbReference type="AlphaFoldDB" id="A0A2S7SZD5"/>
<keyword evidence="6" id="KW-0418">Kinase</keyword>
<keyword evidence="4" id="KW-0597">Phosphoprotein</keyword>
<dbReference type="GO" id="GO:0000155">
    <property type="term" value="F:phosphorelay sensor kinase activity"/>
    <property type="evidence" value="ECO:0007669"/>
    <property type="project" value="InterPro"/>
</dbReference>
<keyword evidence="7" id="KW-1133">Transmembrane helix</keyword>
<organism evidence="10 11">
    <name type="scientific">Flavipsychrobacter stenotrophus</name>
    <dbReference type="NCBI Taxonomy" id="2077091"/>
    <lineage>
        <taxon>Bacteria</taxon>
        <taxon>Pseudomonadati</taxon>
        <taxon>Bacteroidota</taxon>
        <taxon>Chitinophagia</taxon>
        <taxon>Chitinophagales</taxon>
        <taxon>Chitinophagaceae</taxon>
        <taxon>Flavipsychrobacter</taxon>
    </lineage>
</organism>
<keyword evidence="11" id="KW-1185">Reference proteome</keyword>
<keyword evidence="7" id="KW-0812">Transmembrane</keyword>
<dbReference type="PROSITE" id="PS50109">
    <property type="entry name" value="HIS_KIN"/>
    <property type="match status" value="1"/>
</dbReference>
<dbReference type="EC" id="2.7.13.3" evidence="3"/>
<evidence type="ECO:0000256" key="5">
    <source>
        <dbReference type="ARBA" id="ARBA00022679"/>
    </source>
</evidence>
<feature type="transmembrane region" description="Helical" evidence="7">
    <location>
        <begin position="20"/>
        <end position="41"/>
    </location>
</feature>
<dbReference type="CDD" id="cd06225">
    <property type="entry name" value="HAMP"/>
    <property type="match status" value="1"/>
</dbReference>
<dbReference type="RefSeq" id="WP_105038815.1">
    <property type="nucleotide sequence ID" value="NZ_PPSL01000002.1"/>
</dbReference>
<dbReference type="SUPFAM" id="SSF47384">
    <property type="entry name" value="Homodimeric domain of signal transducing histidine kinase"/>
    <property type="match status" value="1"/>
</dbReference>
<dbReference type="PRINTS" id="PR00344">
    <property type="entry name" value="BCTRLSENSOR"/>
</dbReference>
<dbReference type="Gene3D" id="1.10.287.130">
    <property type="match status" value="1"/>
</dbReference>
<dbReference type="SMART" id="SM00388">
    <property type="entry name" value="HisKA"/>
    <property type="match status" value="1"/>
</dbReference>
<evidence type="ECO:0000256" key="1">
    <source>
        <dbReference type="ARBA" id="ARBA00000085"/>
    </source>
</evidence>
<evidence type="ECO:0000259" key="9">
    <source>
        <dbReference type="PROSITE" id="PS50885"/>
    </source>
</evidence>
<dbReference type="CDD" id="cd00082">
    <property type="entry name" value="HisKA"/>
    <property type="match status" value="1"/>
</dbReference>
<dbReference type="GO" id="GO:0016020">
    <property type="term" value="C:membrane"/>
    <property type="evidence" value="ECO:0007669"/>
    <property type="project" value="UniProtKB-SubCell"/>
</dbReference>
<name>A0A2S7SZD5_9BACT</name>
<dbReference type="InterPro" id="IPR036097">
    <property type="entry name" value="HisK_dim/P_sf"/>
</dbReference>
<comment type="caution">
    <text evidence="10">The sequence shown here is derived from an EMBL/GenBank/DDBJ whole genome shotgun (WGS) entry which is preliminary data.</text>
</comment>
<dbReference type="GO" id="GO:0007234">
    <property type="term" value="P:osmosensory signaling via phosphorelay pathway"/>
    <property type="evidence" value="ECO:0007669"/>
    <property type="project" value="TreeGrafter"/>
</dbReference>
<dbReference type="GO" id="GO:0000156">
    <property type="term" value="F:phosphorelay response regulator activity"/>
    <property type="evidence" value="ECO:0007669"/>
    <property type="project" value="TreeGrafter"/>
</dbReference>
<evidence type="ECO:0000256" key="7">
    <source>
        <dbReference type="SAM" id="Phobius"/>
    </source>
</evidence>
<dbReference type="PANTHER" id="PTHR42878:SF15">
    <property type="entry name" value="BACTERIOPHYTOCHROME"/>
    <property type="match status" value="1"/>
</dbReference>
<dbReference type="PANTHER" id="PTHR42878">
    <property type="entry name" value="TWO-COMPONENT HISTIDINE KINASE"/>
    <property type="match status" value="1"/>
</dbReference>
<dbReference type="InterPro" id="IPR036890">
    <property type="entry name" value="HATPase_C_sf"/>
</dbReference>
<evidence type="ECO:0000256" key="2">
    <source>
        <dbReference type="ARBA" id="ARBA00004370"/>
    </source>
</evidence>
<dbReference type="EMBL" id="PPSL01000002">
    <property type="protein sequence ID" value="PQJ11935.1"/>
    <property type="molecule type" value="Genomic_DNA"/>
</dbReference>
<dbReference type="InterPro" id="IPR003594">
    <property type="entry name" value="HATPase_dom"/>
</dbReference>
<comment type="catalytic activity">
    <reaction evidence="1">
        <text>ATP + protein L-histidine = ADP + protein N-phospho-L-histidine.</text>
        <dbReference type="EC" id="2.7.13.3"/>
    </reaction>
</comment>
<dbReference type="GO" id="GO:0005524">
    <property type="term" value="F:ATP binding"/>
    <property type="evidence" value="ECO:0007669"/>
    <property type="project" value="UniProtKB-KW"/>
</dbReference>
<dbReference type="Pfam" id="PF02518">
    <property type="entry name" value="HATPase_c"/>
    <property type="match status" value="1"/>
</dbReference>
<dbReference type="Gene3D" id="6.10.340.10">
    <property type="match status" value="1"/>
</dbReference>
<dbReference type="InterPro" id="IPR005467">
    <property type="entry name" value="His_kinase_dom"/>
</dbReference>
<dbReference type="InterPro" id="IPR003661">
    <property type="entry name" value="HisK_dim/P_dom"/>
</dbReference>
<evidence type="ECO:0000313" key="10">
    <source>
        <dbReference type="EMBL" id="PQJ11935.1"/>
    </source>
</evidence>
<dbReference type="SUPFAM" id="SSF55874">
    <property type="entry name" value="ATPase domain of HSP90 chaperone/DNA topoisomerase II/histidine kinase"/>
    <property type="match status" value="1"/>
</dbReference>
<sequence>MKKTRIGSWLRNVSISKKLYFTVGIMALLIAIELMTMLFAINTLSSVRALVAAEGLWSKAQKDAVYNLQKYGTSFDENDFIAYQNFLKVNLGDRKARMELMKVNPDMDVAWRGFLEGRLHPEDIDGAIQLLRRFHNISYIAKATSVWTKGDEQISVIQSLADELHAEIMSAHPSKDKISSILKQIDIVNAGLTTIEDEFSYTLGDGSRWLTDLILRLLFGLVLTVEITGLSVTIFVSRGITTGLKEIIRSSKKIAEGDFSTRAKVFSGDEIGLLANSFNDMTDSLQSSMSDMKQMETERIKIIDDVVQRKNNLEQFSYIVSHNLRSPIANIKGIANVLQAEGHFNNDEKELIAGLSVAIEKLDDVIRDLNEVLKLKNEGVAKRELINFSEILSDIKLSNANLIKEGKVTITYNFSAVNEIFTVKGYLYSVFFNLISNSIKYQQPNIPPVIEIQTRRTNDKLEIIFRDNGMGIDMGRKGDQVFGLYKRFHTHVEGKGVGLFMVKTQVEALGGTISVSSQVNRGTQFVIQFKTNELLS</sequence>
<dbReference type="Gene3D" id="3.30.565.10">
    <property type="entry name" value="Histidine kinase-like ATPase, C-terminal domain"/>
    <property type="match status" value="1"/>
</dbReference>
<dbReference type="InterPro" id="IPR003660">
    <property type="entry name" value="HAMP_dom"/>
</dbReference>
<comment type="subcellular location">
    <subcellularLocation>
        <location evidence="2">Membrane</location>
    </subcellularLocation>
</comment>
<accession>A0A2S7SZD5</accession>
<feature type="domain" description="Histidine kinase" evidence="8">
    <location>
        <begin position="319"/>
        <end position="533"/>
    </location>
</feature>
<dbReference type="Pfam" id="PF00672">
    <property type="entry name" value="HAMP"/>
    <property type="match status" value="1"/>
</dbReference>
<dbReference type="GO" id="GO:0030295">
    <property type="term" value="F:protein kinase activator activity"/>
    <property type="evidence" value="ECO:0007669"/>
    <property type="project" value="TreeGrafter"/>
</dbReference>
<feature type="domain" description="HAMP" evidence="9">
    <location>
        <begin position="238"/>
        <end position="290"/>
    </location>
</feature>
<evidence type="ECO:0000259" key="8">
    <source>
        <dbReference type="PROSITE" id="PS50109"/>
    </source>
</evidence>
<dbReference type="OrthoDB" id="9766459at2"/>
<gene>
    <name evidence="10" type="ORF">CJD36_009085</name>
</gene>
<evidence type="ECO:0000313" key="11">
    <source>
        <dbReference type="Proteomes" id="UP000239872"/>
    </source>
</evidence>
<protein>
    <recommendedName>
        <fullName evidence="3">histidine kinase</fullName>
        <ecNumber evidence="3">2.7.13.3</ecNumber>
    </recommendedName>
</protein>
<dbReference type="SUPFAM" id="SSF158472">
    <property type="entry name" value="HAMP domain-like"/>
    <property type="match status" value="1"/>
</dbReference>
<reference evidence="10 11" key="1">
    <citation type="submission" date="2018-01" db="EMBL/GenBank/DDBJ databases">
        <title>A novel member of the phylum Bacteroidetes isolated from glacier ice.</title>
        <authorList>
            <person name="Liu Q."/>
            <person name="Xin Y.-H."/>
        </authorList>
    </citation>
    <scope>NUCLEOTIDE SEQUENCE [LARGE SCALE GENOMIC DNA]</scope>
    <source>
        <strain evidence="10 11">RB1R16</strain>
    </source>
</reference>
<dbReference type="PROSITE" id="PS50885">
    <property type="entry name" value="HAMP"/>
    <property type="match status" value="1"/>
</dbReference>
<keyword evidence="5" id="KW-0808">Transferase</keyword>
<evidence type="ECO:0000256" key="3">
    <source>
        <dbReference type="ARBA" id="ARBA00012438"/>
    </source>
</evidence>
<evidence type="ECO:0000256" key="6">
    <source>
        <dbReference type="ARBA" id="ARBA00022777"/>
    </source>
</evidence>
<dbReference type="SMART" id="SM00304">
    <property type="entry name" value="HAMP"/>
    <property type="match status" value="1"/>
</dbReference>